<dbReference type="Pfam" id="PF00959">
    <property type="entry name" value="Phage_lysozyme"/>
    <property type="match status" value="1"/>
</dbReference>
<dbReference type="RefSeq" id="WP_368646934.1">
    <property type="nucleotide sequence ID" value="NZ_CP158255.1"/>
</dbReference>
<accession>A0AB39D7H6</accession>
<keyword evidence="4 6" id="KW-0378">Hydrolase</keyword>
<evidence type="ECO:0000256" key="4">
    <source>
        <dbReference type="ARBA" id="ARBA00022801"/>
    </source>
</evidence>
<dbReference type="SUPFAM" id="SSF53955">
    <property type="entry name" value="Lysozyme-like"/>
    <property type="match status" value="1"/>
</dbReference>
<evidence type="ECO:0000256" key="3">
    <source>
        <dbReference type="ARBA" id="ARBA00022638"/>
    </source>
</evidence>
<dbReference type="GO" id="GO:0042742">
    <property type="term" value="P:defense response to bacterium"/>
    <property type="evidence" value="ECO:0007669"/>
    <property type="project" value="UniProtKB-KW"/>
</dbReference>
<evidence type="ECO:0000313" key="7">
    <source>
        <dbReference type="EMBL" id="XDJ50150.1"/>
    </source>
</evidence>
<evidence type="ECO:0000256" key="1">
    <source>
        <dbReference type="ARBA" id="ARBA00000632"/>
    </source>
</evidence>
<dbReference type="CDD" id="cd16900">
    <property type="entry name" value="endolysin_R21-like"/>
    <property type="match status" value="1"/>
</dbReference>
<keyword evidence="5 6" id="KW-0326">Glycosidase</keyword>
<sequence>MQIPDALKSRLAARAGAGVLAAAVALVGWYEGRNLSAYVDPVGIPTICDGYTHGVRLGDVATPQQCDALTAQEVGKALAVVDRSAPGLPDGPRVALASFVYNVGPGAYGGSTLLRKLRAGDIAGACRELPRWVYAGGRKLAGLVKRRDAEMQICLSGLR</sequence>
<dbReference type="GO" id="GO:0031640">
    <property type="term" value="P:killing of cells of another organism"/>
    <property type="evidence" value="ECO:0007669"/>
    <property type="project" value="UniProtKB-KW"/>
</dbReference>
<dbReference type="InterPro" id="IPR002196">
    <property type="entry name" value="Glyco_hydro_24"/>
</dbReference>
<evidence type="ECO:0000256" key="5">
    <source>
        <dbReference type="ARBA" id="ARBA00023295"/>
    </source>
</evidence>
<proteinExistence type="inferred from homology"/>
<dbReference type="EC" id="3.2.1.17" evidence="6"/>
<dbReference type="InterPro" id="IPR034690">
    <property type="entry name" value="Endolysin_T4_type"/>
</dbReference>
<dbReference type="InterPro" id="IPR023346">
    <property type="entry name" value="Lysozyme-like_dom_sf"/>
</dbReference>
<comment type="similarity">
    <text evidence="6">Belongs to the glycosyl hydrolase 24 family.</text>
</comment>
<keyword evidence="2 6" id="KW-0929">Antimicrobial</keyword>
<dbReference type="GO" id="GO:0003796">
    <property type="term" value="F:lysozyme activity"/>
    <property type="evidence" value="ECO:0007669"/>
    <property type="project" value="UniProtKB-EC"/>
</dbReference>
<dbReference type="GO" id="GO:0016998">
    <property type="term" value="P:cell wall macromolecule catabolic process"/>
    <property type="evidence" value="ECO:0007669"/>
    <property type="project" value="InterPro"/>
</dbReference>
<dbReference type="PANTHER" id="PTHR38107">
    <property type="match status" value="1"/>
</dbReference>
<organism evidence="7">
    <name type="scientific">Castellaniella ginsengisoli</name>
    <dbReference type="NCBI Taxonomy" id="546114"/>
    <lineage>
        <taxon>Bacteria</taxon>
        <taxon>Pseudomonadati</taxon>
        <taxon>Pseudomonadota</taxon>
        <taxon>Betaproteobacteria</taxon>
        <taxon>Burkholderiales</taxon>
        <taxon>Alcaligenaceae</taxon>
        <taxon>Castellaniella</taxon>
    </lineage>
</organism>
<dbReference type="HAMAP" id="MF_04110">
    <property type="entry name" value="ENDOLYSIN_T4"/>
    <property type="match status" value="1"/>
</dbReference>
<name>A0AB39D7H6_9BURK</name>
<evidence type="ECO:0000256" key="6">
    <source>
        <dbReference type="RuleBase" id="RU003788"/>
    </source>
</evidence>
<dbReference type="AlphaFoldDB" id="A0AB39D7H6"/>
<dbReference type="InterPro" id="IPR023347">
    <property type="entry name" value="Lysozyme_dom_sf"/>
</dbReference>
<dbReference type="InterPro" id="IPR051018">
    <property type="entry name" value="Bacteriophage_GH24"/>
</dbReference>
<protein>
    <recommendedName>
        <fullName evidence="6">Lysozyme</fullName>
        <ecNumber evidence="6">3.2.1.17</ecNumber>
    </recommendedName>
</protein>
<dbReference type="EMBL" id="CP158255">
    <property type="protein sequence ID" value="XDJ50150.1"/>
    <property type="molecule type" value="Genomic_DNA"/>
</dbReference>
<evidence type="ECO:0000256" key="2">
    <source>
        <dbReference type="ARBA" id="ARBA00022529"/>
    </source>
</evidence>
<dbReference type="Gene3D" id="1.10.530.40">
    <property type="match status" value="1"/>
</dbReference>
<keyword evidence="3 6" id="KW-0081">Bacteriolytic enzyme</keyword>
<gene>
    <name evidence="7" type="ORF">ABRZ09_13220</name>
</gene>
<dbReference type="GO" id="GO:0009253">
    <property type="term" value="P:peptidoglycan catabolic process"/>
    <property type="evidence" value="ECO:0007669"/>
    <property type="project" value="InterPro"/>
</dbReference>
<comment type="catalytic activity">
    <reaction evidence="1 6">
        <text>Hydrolysis of (1-&gt;4)-beta-linkages between N-acetylmuramic acid and N-acetyl-D-glucosamine residues in a peptidoglycan and between N-acetyl-D-glucosamine residues in chitodextrins.</text>
        <dbReference type="EC" id="3.2.1.17"/>
    </reaction>
</comment>
<dbReference type="PANTHER" id="PTHR38107:SF3">
    <property type="entry name" value="LYSOZYME RRRD-RELATED"/>
    <property type="match status" value="1"/>
</dbReference>
<reference evidence="7" key="1">
    <citation type="submission" date="2024-05" db="EMBL/GenBank/DDBJ databases">
        <authorList>
            <person name="Luo Y.-C."/>
            <person name="Nicholds J."/>
            <person name="Mortimer T."/>
            <person name="Maboni G."/>
        </authorList>
    </citation>
    <scope>NUCLEOTIDE SEQUENCE</scope>
    <source>
        <strain evidence="7">151108</strain>
    </source>
</reference>